<comment type="caution">
    <text evidence="2">The sequence shown here is derived from an EMBL/GenBank/DDBJ whole genome shotgun (WGS) entry which is preliminary data.</text>
</comment>
<feature type="region of interest" description="Disordered" evidence="1">
    <location>
        <begin position="264"/>
        <end position="291"/>
    </location>
</feature>
<feature type="non-terminal residue" evidence="2">
    <location>
        <position position="291"/>
    </location>
</feature>
<dbReference type="AlphaFoldDB" id="A0A5C6PAS1"/>
<evidence type="ECO:0000313" key="2">
    <source>
        <dbReference type="EMBL" id="TWW75370.1"/>
    </source>
</evidence>
<name>A0A5C6PAS1_9TELE</name>
<proteinExistence type="predicted"/>
<dbReference type="EMBL" id="RHFK02000005">
    <property type="protein sequence ID" value="TWW75370.1"/>
    <property type="molecule type" value="Genomic_DNA"/>
</dbReference>
<dbReference type="Proteomes" id="UP000324091">
    <property type="component" value="Chromosome 13"/>
</dbReference>
<keyword evidence="3" id="KW-1185">Reference proteome</keyword>
<reference evidence="2 3" key="1">
    <citation type="submission" date="2019-04" db="EMBL/GenBank/DDBJ databases">
        <title>Chromosome genome assembly for Takifugu flavidus.</title>
        <authorList>
            <person name="Xiao S."/>
        </authorList>
    </citation>
    <scope>NUCLEOTIDE SEQUENCE [LARGE SCALE GENOMIC DNA]</scope>
    <source>
        <strain evidence="2">HTHZ2018</strain>
        <tissue evidence="2">Muscle</tissue>
    </source>
</reference>
<evidence type="ECO:0000256" key="1">
    <source>
        <dbReference type="SAM" id="MobiDB-lite"/>
    </source>
</evidence>
<sequence length="291" mass="31219">MARIRGPDTLYSLRTLLMTPPRDTVKCLLQVHKTNVVWLGKLPCTLKDPAEGVELVHRSTPRTKTTLLLLNTSLKELWADLIYPRGLATEEFFVYLDNLSPGDTRACPQVPRPCFLTGRLIVHCFPYLRGQIVVQNLFEAVQKSFSMASLNSSHVRVFASATTVAALCLACRYLSAASGVPHATGSGIAAMTGTNHFVATAPVSRLNNGGMESGPLGLNVPRLPWDMAKALSEAKGGYLSSTGVVESPTPLEKTGSRALAMRRGCEPTGRGSHVASLGCDQLDSMGRGPAT</sequence>
<accession>A0A5C6PAS1</accession>
<organism evidence="2 3">
    <name type="scientific">Takifugu flavidus</name>
    <name type="common">sansaifugu</name>
    <dbReference type="NCBI Taxonomy" id="433684"/>
    <lineage>
        <taxon>Eukaryota</taxon>
        <taxon>Metazoa</taxon>
        <taxon>Chordata</taxon>
        <taxon>Craniata</taxon>
        <taxon>Vertebrata</taxon>
        <taxon>Euteleostomi</taxon>
        <taxon>Actinopterygii</taxon>
        <taxon>Neopterygii</taxon>
        <taxon>Teleostei</taxon>
        <taxon>Neoteleostei</taxon>
        <taxon>Acanthomorphata</taxon>
        <taxon>Eupercaria</taxon>
        <taxon>Tetraodontiformes</taxon>
        <taxon>Tetradontoidea</taxon>
        <taxon>Tetraodontidae</taxon>
        <taxon>Takifugu</taxon>
    </lineage>
</organism>
<protein>
    <submittedName>
        <fullName evidence="2">Uncharacterized protein</fullName>
    </submittedName>
</protein>
<evidence type="ECO:0000313" key="3">
    <source>
        <dbReference type="Proteomes" id="UP000324091"/>
    </source>
</evidence>
<gene>
    <name evidence="2" type="ORF">D4764_13G0000320</name>
</gene>